<proteinExistence type="inferred from homology"/>
<dbReference type="OrthoDB" id="9781053at2"/>
<evidence type="ECO:0000256" key="5">
    <source>
        <dbReference type="ARBA" id="ARBA00023163"/>
    </source>
</evidence>
<dbReference type="Pfam" id="PF01709">
    <property type="entry name" value="Transcrip_reg"/>
    <property type="match status" value="1"/>
</dbReference>
<name>A0A160SY84_BUCTT</name>
<organism evidence="8 9">
    <name type="scientific">Buchnera aphidicola subsp. Tuberolachnus salignus</name>
    <dbReference type="NCBI Taxonomy" id="98804"/>
    <lineage>
        <taxon>Bacteria</taxon>
        <taxon>Pseudomonadati</taxon>
        <taxon>Pseudomonadota</taxon>
        <taxon>Gammaproteobacteria</taxon>
        <taxon>Enterobacterales</taxon>
        <taxon>Erwiniaceae</taxon>
        <taxon>Buchnera</taxon>
    </lineage>
</organism>
<keyword evidence="4" id="KW-0238">DNA-binding</keyword>
<evidence type="ECO:0000256" key="1">
    <source>
        <dbReference type="ARBA" id="ARBA00008724"/>
    </source>
</evidence>
<evidence type="ECO:0000313" key="9">
    <source>
        <dbReference type="Proteomes" id="UP000243633"/>
    </source>
</evidence>
<evidence type="ECO:0000259" key="6">
    <source>
        <dbReference type="Pfam" id="PF01709"/>
    </source>
</evidence>
<dbReference type="InterPro" id="IPR048300">
    <property type="entry name" value="TACO1_YebC-like_2nd/3rd_dom"/>
</dbReference>
<feature type="domain" description="TACO1/YebC-like N-terminal" evidence="7">
    <location>
        <begin position="5"/>
        <end position="75"/>
    </location>
</feature>
<dbReference type="InterPro" id="IPR026564">
    <property type="entry name" value="Transcrip_reg_TACO1-like_dom3"/>
</dbReference>
<evidence type="ECO:0000256" key="2">
    <source>
        <dbReference type="ARBA" id="ARBA00022490"/>
    </source>
</evidence>
<evidence type="ECO:0000313" key="8">
    <source>
        <dbReference type="EMBL" id="CUR53184.1"/>
    </source>
</evidence>
<dbReference type="Pfam" id="PF20772">
    <property type="entry name" value="TACO1_YebC_N"/>
    <property type="match status" value="1"/>
</dbReference>
<dbReference type="InterPro" id="IPR002876">
    <property type="entry name" value="Transcrip_reg_TACO1-like"/>
</dbReference>
<evidence type="ECO:0000259" key="7">
    <source>
        <dbReference type="Pfam" id="PF20772"/>
    </source>
</evidence>
<feature type="domain" description="TACO1/YebC-like second and third" evidence="6">
    <location>
        <begin position="88"/>
        <end position="239"/>
    </location>
</feature>
<sequence length="245" mass="29418">MAGHSKWANTKHRKAAQDYKKSQKFMKLIRNITRASEKYGTDPNINFSLRAAIEKATNNNITKETIQKAIQRIQKKIKTKKILKISKYAGYNNEGMVIIVYYTQKNDIIFKKKIEEIFFKYNFIFVNYLKIKYLFQKKIIFLFSNTPKNKKILINIMKKNSHDNILIKKENYIKIIVSRNYSKIFKKEFKNFSLKIFKTYIKKIAIKSQKFHDTLLIQFRNFLKILKKIKNIKEIVHNVKFKKKI</sequence>
<dbReference type="GO" id="GO:0003677">
    <property type="term" value="F:DNA binding"/>
    <property type="evidence" value="ECO:0007669"/>
    <property type="project" value="UniProtKB-KW"/>
</dbReference>
<dbReference type="Gene3D" id="1.10.10.200">
    <property type="match status" value="1"/>
</dbReference>
<dbReference type="InterPro" id="IPR029072">
    <property type="entry name" value="YebC-like"/>
</dbReference>
<dbReference type="FunFam" id="1.10.10.200:FF:000002">
    <property type="entry name" value="Probable transcriptional regulatory protein CLM62_37755"/>
    <property type="match status" value="1"/>
</dbReference>
<gene>
    <name evidence="8" type="primary">yebC</name>
    <name evidence="8" type="ORF">BTSPAZIEG_0209</name>
</gene>
<dbReference type="GO" id="GO:0005829">
    <property type="term" value="C:cytosol"/>
    <property type="evidence" value="ECO:0007669"/>
    <property type="project" value="TreeGrafter"/>
</dbReference>
<dbReference type="InterPro" id="IPR017856">
    <property type="entry name" value="Integrase-like_N"/>
</dbReference>
<dbReference type="RefSeq" id="WP_075472615.1">
    <property type="nucleotide sequence ID" value="NZ_CP135003.1"/>
</dbReference>
<protein>
    <submittedName>
        <fullName evidence="8">Probable transcriptional regulatory protein YebC</fullName>
    </submittedName>
</protein>
<dbReference type="EMBL" id="LN890285">
    <property type="protein sequence ID" value="CUR53184.1"/>
    <property type="molecule type" value="Genomic_DNA"/>
</dbReference>
<keyword evidence="2" id="KW-0963">Cytoplasm</keyword>
<dbReference type="Gene3D" id="3.30.70.980">
    <property type="match status" value="2"/>
</dbReference>
<accession>A0A160SY84</accession>
<dbReference type="PATRIC" id="fig|98804.3.peg.199"/>
<dbReference type="Proteomes" id="UP000243633">
    <property type="component" value="Chromosome 1"/>
</dbReference>
<dbReference type="SUPFAM" id="SSF75625">
    <property type="entry name" value="YebC-like"/>
    <property type="match status" value="1"/>
</dbReference>
<dbReference type="STRING" id="98804.BTSPAZIEG_0209"/>
<dbReference type="PANTHER" id="PTHR12532">
    <property type="entry name" value="TRANSLATIONAL ACTIVATOR OF CYTOCHROME C OXIDASE 1"/>
    <property type="match status" value="1"/>
</dbReference>
<dbReference type="PANTHER" id="PTHR12532:SF6">
    <property type="entry name" value="TRANSCRIPTIONAL REGULATORY PROTEIN YEBC-RELATED"/>
    <property type="match status" value="1"/>
</dbReference>
<keyword evidence="5" id="KW-0804">Transcription</keyword>
<comment type="similarity">
    <text evidence="1">Belongs to the TACO1 family.</text>
</comment>
<keyword evidence="9" id="KW-1185">Reference proteome</keyword>
<dbReference type="AlphaFoldDB" id="A0A160SY84"/>
<evidence type="ECO:0000256" key="3">
    <source>
        <dbReference type="ARBA" id="ARBA00023015"/>
    </source>
</evidence>
<reference evidence="9" key="1">
    <citation type="submission" date="2015-10" db="EMBL/GenBank/DDBJ databases">
        <authorList>
            <person name="Manzano-Marin A."/>
            <person name="Manzano-Marin A."/>
        </authorList>
    </citation>
    <scope>NUCLEOTIDE SEQUENCE [LARGE SCALE GENOMIC DNA]</scope>
    <source>
        <strain evidence="9">BTs</strain>
    </source>
</reference>
<evidence type="ECO:0000256" key="4">
    <source>
        <dbReference type="ARBA" id="ARBA00023125"/>
    </source>
</evidence>
<keyword evidence="3" id="KW-0805">Transcription regulation</keyword>
<dbReference type="InterPro" id="IPR049083">
    <property type="entry name" value="TACO1_YebC_N"/>
</dbReference>